<sequence>MKKLSKASPSSSSSVQSKCSGKKIRKFLVGGLTLHLALLTAKTLLLKTSIDVELTLLVVLQLLELPHRLQRLQKPLALFRRKLNFTVVELESLIRLETLKPRLQVQKMRLNVIAAELTLHLVLLVMLRSMYRSFIDVELALHVFLRLLALQLQLQRLQKVPALLRRKLSFTVAKLGSLIRLETLKLRLQVQNMRLNVIAAELTLHLVLLVMLRSMYRNFIDVELMLLVCPQLLELPYRLQRLQKLPLHQKLGLRKVPSLLRRKLSFTVAKLGSLIRLETLKLRLARTPLCASDNAGISSDAQANAKELHRRRTHAPCFPTTTSAASSPTETPEIPSSSPSEVELHRRRTRKPHTTMRPETSSAAE</sequence>
<feature type="compositionally biased region" description="Low complexity" evidence="1">
    <location>
        <begin position="319"/>
        <end position="341"/>
    </location>
</feature>
<keyword evidence="3" id="KW-1185">Reference proteome</keyword>
<organism evidence="2 3">
    <name type="scientific">Caenorhabditis auriculariae</name>
    <dbReference type="NCBI Taxonomy" id="2777116"/>
    <lineage>
        <taxon>Eukaryota</taxon>
        <taxon>Metazoa</taxon>
        <taxon>Ecdysozoa</taxon>
        <taxon>Nematoda</taxon>
        <taxon>Chromadorea</taxon>
        <taxon>Rhabditida</taxon>
        <taxon>Rhabditina</taxon>
        <taxon>Rhabditomorpha</taxon>
        <taxon>Rhabditoidea</taxon>
        <taxon>Rhabditidae</taxon>
        <taxon>Peloderinae</taxon>
        <taxon>Caenorhabditis</taxon>
    </lineage>
</organism>
<gene>
    <name evidence="2" type="ORF">CAUJ_LOCUS10491</name>
</gene>
<dbReference type="AlphaFoldDB" id="A0A8S1HHX8"/>
<dbReference type="EMBL" id="CAJGYM010000045">
    <property type="protein sequence ID" value="CAD6194572.1"/>
    <property type="molecule type" value="Genomic_DNA"/>
</dbReference>
<evidence type="ECO:0000313" key="2">
    <source>
        <dbReference type="EMBL" id="CAD6194572.1"/>
    </source>
</evidence>
<name>A0A8S1HHX8_9PELO</name>
<feature type="region of interest" description="Disordered" evidence="1">
    <location>
        <begin position="303"/>
        <end position="365"/>
    </location>
</feature>
<protein>
    <submittedName>
        <fullName evidence="2">Uncharacterized protein</fullName>
    </submittedName>
</protein>
<proteinExistence type="predicted"/>
<dbReference type="Proteomes" id="UP000835052">
    <property type="component" value="Unassembled WGS sequence"/>
</dbReference>
<reference evidence="2" key="1">
    <citation type="submission" date="2020-10" db="EMBL/GenBank/DDBJ databases">
        <authorList>
            <person name="Kikuchi T."/>
        </authorList>
    </citation>
    <scope>NUCLEOTIDE SEQUENCE</scope>
    <source>
        <strain evidence="2">NKZ352</strain>
    </source>
</reference>
<evidence type="ECO:0000313" key="3">
    <source>
        <dbReference type="Proteomes" id="UP000835052"/>
    </source>
</evidence>
<comment type="caution">
    <text evidence="2">The sequence shown here is derived from an EMBL/GenBank/DDBJ whole genome shotgun (WGS) entry which is preliminary data.</text>
</comment>
<feature type="compositionally biased region" description="Basic residues" evidence="1">
    <location>
        <begin position="345"/>
        <end position="354"/>
    </location>
</feature>
<evidence type="ECO:0000256" key="1">
    <source>
        <dbReference type="SAM" id="MobiDB-lite"/>
    </source>
</evidence>
<accession>A0A8S1HHX8</accession>